<reference evidence="3" key="1">
    <citation type="submission" date="2017-09" db="EMBL/GenBank/DDBJ databases">
        <title>Depth-based differentiation of microbial function through sediment-hosted aquifers and enrichment of novel symbionts in the deep terrestrial subsurface.</title>
        <authorList>
            <person name="Probst A.J."/>
            <person name="Ladd B."/>
            <person name="Jarett J.K."/>
            <person name="Geller-Mcgrath D.E."/>
            <person name="Sieber C.M.K."/>
            <person name="Emerson J.B."/>
            <person name="Anantharaman K."/>
            <person name="Thomas B.C."/>
            <person name="Malmstrom R."/>
            <person name="Stieglmeier M."/>
            <person name="Klingl A."/>
            <person name="Woyke T."/>
            <person name="Ryan C.M."/>
            <person name="Banfield J.F."/>
        </authorList>
    </citation>
    <scope>NUCLEOTIDE SEQUENCE [LARGE SCALE GENOMIC DNA]</scope>
</reference>
<gene>
    <name evidence="2" type="ORF">CO102_03305</name>
</gene>
<evidence type="ECO:0000313" key="3">
    <source>
        <dbReference type="Proteomes" id="UP000228770"/>
    </source>
</evidence>
<dbReference type="Pfam" id="PF01909">
    <property type="entry name" value="NTP_transf_2"/>
    <property type="match status" value="1"/>
</dbReference>
<sequence>MPVGKKQVNQYLKAYINRLTTDLSPCKVILYGSLAKDTYRLGESDIDLLVVSKKFEAMDEDERFDYLYKKTTGFPLDWHVYGLTPKEAANISPLNTLSEALRTGKILVE</sequence>
<proteinExistence type="predicted"/>
<dbReference type="InterPro" id="IPR043519">
    <property type="entry name" value="NT_sf"/>
</dbReference>
<dbReference type="AlphaFoldDB" id="A0A2M8C0Q6"/>
<dbReference type="CDD" id="cd05403">
    <property type="entry name" value="NT_KNTase_like"/>
    <property type="match status" value="1"/>
</dbReference>
<dbReference type="Gene3D" id="3.30.460.10">
    <property type="entry name" value="Beta Polymerase, domain 2"/>
    <property type="match status" value="1"/>
</dbReference>
<dbReference type="GO" id="GO:0016779">
    <property type="term" value="F:nucleotidyltransferase activity"/>
    <property type="evidence" value="ECO:0007669"/>
    <property type="project" value="InterPro"/>
</dbReference>
<dbReference type="InterPro" id="IPR002934">
    <property type="entry name" value="Polymerase_NTP_transf_dom"/>
</dbReference>
<dbReference type="SUPFAM" id="SSF81301">
    <property type="entry name" value="Nucleotidyltransferase"/>
    <property type="match status" value="1"/>
</dbReference>
<evidence type="ECO:0000259" key="1">
    <source>
        <dbReference type="Pfam" id="PF01909"/>
    </source>
</evidence>
<feature type="domain" description="Polymerase nucleotidyl transferase" evidence="1">
    <location>
        <begin position="19"/>
        <end position="81"/>
    </location>
</feature>
<protein>
    <recommendedName>
        <fullName evidence="1">Polymerase nucleotidyl transferase domain-containing protein</fullName>
    </recommendedName>
</protein>
<accession>A0A2M8C0Q6</accession>
<organism evidence="2 3">
    <name type="scientific">Candidatus Brennerbacteria bacterium CG_4_9_14_3_um_filter_43_9</name>
    <dbReference type="NCBI Taxonomy" id="1974522"/>
    <lineage>
        <taxon>Bacteria</taxon>
        <taxon>Candidatus Brenneribacteriota</taxon>
    </lineage>
</organism>
<evidence type="ECO:0000313" key="2">
    <source>
        <dbReference type="EMBL" id="PJB49667.1"/>
    </source>
</evidence>
<dbReference type="EMBL" id="PFUA01000083">
    <property type="protein sequence ID" value="PJB49667.1"/>
    <property type="molecule type" value="Genomic_DNA"/>
</dbReference>
<dbReference type="Proteomes" id="UP000228770">
    <property type="component" value="Unassembled WGS sequence"/>
</dbReference>
<name>A0A2M8C0Q6_9BACT</name>
<comment type="caution">
    <text evidence="2">The sequence shown here is derived from an EMBL/GenBank/DDBJ whole genome shotgun (WGS) entry which is preliminary data.</text>
</comment>